<dbReference type="AlphaFoldDB" id="A0A4U8S8M9"/>
<dbReference type="InterPro" id="IPR011604">
    <property type="entry name" value="PDDEXK-like_dom_sf"/>
</dbReference>
<name>A0A4U8S8M9_9HELI</name>
<evidence type="ECO:0000259" key="1">
    <source>
        <dbReference type="Pfam" id="PF12705"/>
    </source>
</evidence>
<dbReference type="EMBL" id="JRPL02000022">
    <property type="protein sequence ID" value="TLD82343.1"/>
    <property type="molecule type" value="Genomic_DNA"/>
</dbReference>
<dbReference type="SUPFAM" id="SSF52540">
    <property type="entry name" value="P-loop containing nucleoside triphosphate hydrolases"/>
    <property type="match status" value="1"/>
</dbReference>
<dbReference type="RefSeq" id="WP_104696486.1">
    <property type="nucleotide sequence ID" value="NZ_FZNG01000025.1"/>
</dbReference>
<dbReference type="InterPro" id="IPR027417">
    <property type="entry name" value="P-loop_NTPase"/>
</dbReference>
<feature type="domain" description="PD-(D/E)XK endonuclease-like" evidence="1">
    <location>
        <begin position="621"/>
        <end position="881"/>
    </location>
</feature>
<reference evidence="2 3" key="1">
    <citation type="journal article" date="2014" name="Genome Announc.">
        <title>Draft genome sequences of eight enterohepatic helicobacter species isolated from both laboratory and wild rodents.</title>
        <authorList>
            <person name="Sheh A."/>
            <person name="Shen Z."/>
            <person name="Fox J.G."/>
        </authorList>
    </citation>
    <scope>NUCLEOTIDE SEQUENCE [LARGE SCALE GENOMIC DNA]</scope>
    <source>
        <strain evidence="2 3">ATCC 700114</strain>
    </source>
</reference>
<accession>A0A4U8S8M9</accession>
<evidence type="ECO:0000313" key="2">
    <source>
        <dbReference type="EMBL" id="TLD82343.1"/>
    </source>
</evidence>
<dbReference type="InterPro" id="IPR038726">
    <property type="entry name" value="PDDEXK_AddAB-type"/>
</dbReference>
<dbReference type="Pfam" id="PF12705">
    <property type="entry name" value="PDDEXK_1"/>
    <property type="match status" value="1"/>
</dbReference>
<proteinExistence type="predicted"/>
<sequence length="883" mass="103829">MDNNTQLQELFTTKQPLFILSSTRSKKEFYLHFKSKSHLDFNLHLNQENNEILQNCFMLFDSYASADTFGINKDTMILPDALSIAEFFTKITFSNHPKIPNNVRDFFMLQALQNVKQKNKNITKKPQSFLNFETSFIMFLQTSSVLLQFYDELREHKITITKENLSKFATIDSYEEYDEQLSLVADIYEEYHFLLNSNDIIDSIYSNTTQSYNIFTEYIQNFSSIHIELEGFISPLQYEILERVSNITPTFLYFRTDRYNIGHFHFLKQELEPFKSYIYNLQTQEKFMQDTQKLQRKNLKLYKTTKRFSQANLALALAHKWQEEILCGEANENDFAIILPNESFCNHLITLDSNNIFNFAMGIHIAYLESYSLLSSLYESYMQTKVFDIAQLLEHVGTYNIEKLNELREQCQQDSTIIINPNISHLENILILLFASEEALLTQMIQILATFNHIANRRFFNINTLEFENLFALFMREIVGLRINHVAGGKIKVIGTLEARNLHFKEVLILDFTDDFVPNVTHDDIFLNSKIRAHYAMPTRKDKENLYKHHYYNIMRNTELTHISFVNNEEQIPSSMLFEIGCNTEMAQSIDTLYSYYDMTKQANITFYEDEYKPFGFVENLSATALNVYDECTRKFYYRYIENLREERTQSQYFGSIIHQWLYESYLPYVEQVLSKDSIDTIEASFFSKLQTLSTSLLTQNNQTKDSEITMSTFAKLDSFTPYMQTFFEHERNRVEKSRIKILGLEYVFKIENFHINSTQGMGYKLHGAIDRIDIVDNEIVLYDYKSGASIPKSSDLQMPFYVMCATDIMLLKPYADLKIKLAYYHLGAKDASKILVFNDEKKLSDNIQRIHKILETFGETNEMTEKRSICKDCEYAILCNRT</sequence>
<dbReference type="OrthoDB" id="9766257at2"/>
<organism evidence="2 3">
    <name type="scientific">Helicobacter trogontum</name>
    <dbReference type="NCBI Taxonomy" id="50960"/>
    <lineage>
        <taxon>Bacteria</taxon>
        <taxon>Pseudomonadati</taxon>
        <taxon>Campylobacterota</taxon>
        <taxon>Epsilonproteobacteria</taxon>
        <taxon>Campylobacterales</taxon>
        <taxon>Helicobacteraceae</taxon>
        <taxon>Helicobacter</taxon>
    </lineage>
</organism>
<dbReference type="Gene3D" id="3.90.320.10">
    <property type="match status" value="1"/>
</dbReference>
<comment type="caution">
    <text evidence="2">The sequence shown here is derived from an EMBL/GenBank/DDBJ whole genome shotgun (WGS) entry which is preliminary data.</text>
</comment>
<protein>
    <submittedName>
        <fullName evidence="2">PD-(D/E)XK nuclease family protein</fullName>
    </submittedName>
</protein>
<dbReference type="Proteomes" id="UP000029878">
    <property type="component" value="Unassembled WGS sequence"/>
</dbReference>
<evidence type="ECO:0000313" key="3">
    <source>
        <dbReference type="Proteomes" id="UP000029878"/>
    </source>
</evidence>
<gene>
    <name evidence="2" type="ORF">LS81_008095</name>
</gene>